<gene>
    <name evidence="1" type="ORF">M8523_31930</name>
</gene>
<proteinExistence type="predicted"/>
<accession>A0AA41Z3Z9</accession>
<protein>
    <submittedName>
        <fullName evidence="1">Uncharacterized protein</fullName>
    </submittedName>
</protein>
<keyword evidence="2" id="KW-1185">Reference proteome</keyword>
<comment type="caution">
    <text evidence="1">The sequence shown here is derived from an EMBL/GenBank/DDBJ whole genome shotgun (WGS) entry which is preliminary data.</text>
</comment>
<evidence type="ECO:0000313" key="1">
    <source>
        <dbReference type="EMBL" id="MCW6512523.1"/>
    </source>
</evidence>
<dbReference type="EMBL" id="JAMOIM010000053">
    <property type="protein sequence ID" value="MCW6512523.1"/>
    <property type="molecule type" value="Genomic_DNA"/>
</dbReference>
<reference evidence="1" key="1">
    <citation type="submission" date="2022-05" db="EMBL/GenBank/DDBJ databases">
        <authorList>
            <person name="Pankratov T."/>
        </authorList>
    </citation>
    <scope>NUCLEOTIDE SEQUENCE</scope>
    <source>
        <strain evidence="1">BP6-180914</strain>
    </source>
</reference>
<dbReference type="Proteomes" id="UP001165667">
    <property type="component" value="Unassembled WGS sequence"/>
</dbReference>
<dbReference type="RefSeq" id="WP_282588900.1">
    <property type="nucleotide sequence ID" value="NZ_JAMOIM010000053.1"/>
</dbReference>
<dbReference type="AlphaFoldDB" id="A0AA41Z3Z9"/>
<evidence type="ECO:0000313" key="2">
    <source>
        <dbReference type="Proteomes" id="UP001165667"/>
    </source>
</evidence>
<name>A0AA41Z3Z9_9HYPH</name>
<sequence length="81" mass="9181">MIRRREARLVAEALHARYEPMRAVVLISRVLQKALFAGRSDEVVFWALVHAHYRGGELSDSTEAQLAAFRDCILPDDDEAT</sequence>
<organism evidence="1 2">
    <name type="scientific">Lichenifustis flavocetrariae</name>
    <dbReference type="NCBI Taxonomy" id="2949735"/>
    <lineage>
        <taxon>Bacteria</taxon>
        <taxon>Pseudomonadati</taxon>
        <taxon>Pseudomonadota</taxon>
        <taxon>Alphaproteobacteria</taxon>
        <taxon>Hyphomicrobiales</taxon>
        <taxon>Lichenihabitantaceae</taxon>
        <taxon>Lichenifustis</taxon>
    </lineage>
</organism>